<evidence type="ECO:0000259" key="6">
    <source>
        <dbReference type="Pfam" id="PF23559"/>
    </source>
</evidence>
<dbReference type="Pfam" id="PF18052">
    <property type="entry name" value="Rx_N"/>
    <property type="match status" value="1"/>
</dbReference>
<dbReference type="Gene3D" id="1.20.5.4130">
    <property type="match status" value="1"/>
</dbReference>
<dbReference type="Gene3D" id="3.80.10.10">
    <property type="entry name" value="Ribonuclease Inhibitor"/>
    <property type="match status" value="1"/>
</dbReference>
<evidence type="ECO:0000259" key="4">
    <source>
        <dbReference type="Pfam" id="PF00931"/>
    </source>
</evidence>
<dbReference type="Proteomes" id="UP001652623">
    <property type="component" value="Chromosome 8"/>
</dbReference>
<dbReference type="PANTHER" id="PTHR23155:SF1185">
    <property type="entry name" value="DISEASE RESISTANCE RPP8-LIKE PROTEIN 3-RELATED"/>
    <property type="match status" value="1"/>
</dbReference>
<dbReference type="InterPro" id="IPR041118">
    <property type="entry name" value="Rx_N"/>
</dbReference>
<dbReference type="Gene3D" id="3.40.50.300">
    <property type="entry name" value="P-loop containing nucleotide triphosphate hydrolases"/>
    <property type="match status" value="1"/>
</dbReference>
<name>A0ABM3ICG4_ZIZJJ</name>
<dbReference type="RefSeq" id="XP_048325504.2">
    <property type="nucleotide sequence ID" value="XM_048469547.2"/>
</dbReference>
<proteinExistence type="predicted"/>
<keyword evidence="1" id="KW-0677">Repeat</keyword>
<feature type="domain" description="NB-ARC" evidence="4">
    <location>
        <begin position="198"/>
        <end position="279"/>
    </location>
</feature>
<evidence type="ECO:0000313" key="9">
    <source>
        <dbReference type="RefSeq" id="XP_048325504.2"/>
    </source>
</evidence>
<dbReference type="Gene3D" id="1.10.8.430">
    <property type="entry name" value="Helical domain of apoptotic protease-activating factors"/>
    <property type="match status" value="1"/>
</dbReference>
<reference evidence="9" key="1">
    <citation type="submission" date="2025-08" db="UniProtKB">
        <authorList>
            <consortium name="RefSeq"/>
        </authorList>
    </citation>
    <scope>IDENTIFICATION</scope>
    <source>
        <tissue evidence="9">Seedling</tissue>
    </source>
</reference>
<dbReference type="Pfam" id="PF00931">
    <property type="entry name" value="NB-ARC"/>
    <property type="match status" value="1"/>
</dbReference>
<organism evidence="8 9">
    <name type="scientific">Ziziphus jujuba</name>
    <name type="common">Chinese jujube</name>
    <name type="synonym">Ziziphus sativa</name>
    <dbReference type="NCBI Taxonomy" id="326968"/>
    <lineage>
        <taxon>Eukaryota</taxon>
        <taxon>Viridiplantae</taxon>
        <taxon>Streptophyta</taxon>
        <taxon>Embryophyta</taxon>
        <taxon>Tracheophyta</taxon>
        <taxon>Spermatophyta</taxon>
        <taxon>Magnoliopsida</taxon>
        <taxon>eudicotyledons</taxon>
        <taxon>Gunneridae</taxon>
        <taxon>Pentapetalae</taxon>
        <taxon>rosids</taxon>
        <taxon>fabids</taxon>
        <taxon>Rosales</taxon>
        <taxon>Rhamnaceae</taxon>
        <taxon>Paliureae</taxon>
        <taxon>Ziziphus</taxon>
    </lineage>
</organism>
<accession>A0ABM3ICG4</accession>
<evidence type="ECO:0000256" key="2">
    <source>
        <dbReference type="ARBA" id="ARBA00022741"/>
    </source>
</evidence>
<dbReference type="Pfam" id="PF23559">
    <property type="entry name" value="WHD_DRP"/>
    <property type="match status" value="1"/>
</dbReference>
<evidence type="ECO:0000259" key="5">
    <source>
        <dbReference type="Pfam" id="PF18052"/>
    </source>
</evidence>
<dbReference type="CDD" id="cd14798">
    <property type="entry name" value="RX-CC_like"/>
    <property type="match status" value="1"/>
</dbReference>
<feature type="domain" description="Disease resistance protein winged helix" evidence="6">
    <location>
        <begin position="368"/>
        <end position="448"/>
    </location>
</feature>
<keyword evidence="8" id="KW-1185">Reference proteome</keyword>
<dbReference type="Gene3D" id="1.10.10.10">
    <property type="entry name" value="Winged helix-like DNA-binding domain superfamily/Winged helix DNA-binding domain"/>
    <property type="match status" value="1"/>
</dbReference>
<sequence length="910" mass="103281">MAEFVLTKLAESVLSQSVERIAKLLIHEAASLRNVRDDVVLLQDELQSLQGFIKSADTKQHHDKHLQWLVLKVKDVASDAEDVIETYIFKVASSYIKACHNKRARAQISFVRERIKVIFTSMQTYWIASVAAGEVEASVSTVELQRKLRRRSPNEEEEDVIILEDSFRDLTAKLTNVEDQLRIVSVVGMGGLEDGLNDWLQGELKEKRCLVVLDDIWTTVDWNSIKGAFLGGKEGSKLLFTTRNEEVATSADPLSSIIKPRILTDKESWELLQKKAFPKGGCPQEFEGVGMQMATKCGGLPLAVIVLGGLLRTKTTFKEWEKVLGDINSYLNKVQSHQEYEGVNEILALSYYDLPYYLKPLFLYLGNFPEDTEIPKSKLVRLWIAEGFIPRPKPTTRRREELKQTLEAVAEGHLEELIHRCMVQVEKRDHTGIGVKTCRMHDLMRDLCISKAREESFAQIIQQQHESNLSTDVSAASSYEHLGSGHSRRLVIHPGFDRRFRKPWACSTFFRKLLGCNNNPSSSLVESNWVEQQVHPNLRSLLCLGGILSLSTLKSSNFRMLRVLELYFRLGSKIPGGIGNLICLTYLSLSCGKYEDISLPSSIGNLRNLYTLDLGNNANVRGSVGKISRLVRLRYLSLPRYQHNQSGFRIDKLKDIVTLKNIPACVLIRSYDALHKLTNLRKISIVCSGFYHNYNEDHVRRVLRSQIVRSGRLTSLRILIKGLLIEGTEAGFPSLKSLSYCKSLSKLGLCGKMKLQQQQGLIRLPQSLTKLTLRMSYMEQDPMPVLENKLPNLRFLMLGLDAYVGSEMVCSAHGFPNLDTLQLTTLFKLREWIVEEGAMPSLKKLTIDHIQKLEMIPEGLEFVTSLKELEIVSMSYSFCEKLQMKNGIEGQDYYKIRHIPSISFNMCTQD</sequence>
<gene>
    <name evidence="9" type="primary">LOC125421252</name>
</gene>
<evidence type="ECO:0000313" key="8">
    <source>
        <dbReference type="Proteomes" id="UP001652623"/>
    </source>
</evidence>
<dbReference type="InterPro" id="IPR038005">
    <property type="entry name" value="RX-like_CC"/>
</dbReference>
<dbReference type="Pfam" id="PF23598">
    <property type="entry name" value="LRR_14"/>
    <property type="match status" value="1"/>
</dbReference>
<dbReference type="InterPro" id="IPR042197">
    <property type="entry name" value="Apaf_helical"/>
</dbReference>
<feature type="domain" description="Disease resistance N-terminal" evidence="5">
    <location>
        <begin position="13"/>
        <end position="95"/>
    </location>
</feature>
<evidence type="ECO:0000259" key="7">
    <source>
        <dbReference type="Pfam" id="PF23598"/>
    </source>
</evidence>
<keyword evidence="3" id="KW-0611">Plant defense</keyword>
<dbReference type="InterPro" id="IPR055414">
    <property type="entry name" value="LRR_R13L4/SHOC2-like"/>
</dbReference>
<dbReference type="InterPro" id="IPR044974">
    <property type="entry name" value="Disease_R_plants"/>
</dbReference>
<dbReference type="PANTHER" id="PTHR23155">
    <property type="entry name" value="DISEASE RESISTANCE PROTEIN RP"/>
    <property type="match status" value="1"/>
</dbReference>
<dbReference type="SUPFAM" id="SSF52540">
    <property type="entry name" value="P-loop containing nucleoside triphosphate hydrolases"/>
    <property type="match status" value="1"/>
</dbReference>
<protein>
    <submittedName>
        <fullName evidence="9">Disease resistance RPP8-like protein 3</fullName>
    </submittedName>
</protein>
<dbReference type="InterPro" id="IPR032675">
    <property type="entry name" value="LRR_dom_sf"/>
</dbReference>
<dbReference type="SUPFAM" id="SSF52058">
    <property type="entry name" value="L domain-like"/>
    <property type="match status" value="1"/>
</dbReference>
<feature type="domain" description="Disease resistance R13L4/SHOC-2-like LRR" evidence="7">
    <location>
        <begin position="538"/>
        <end position="871"/>
    </location>
</feature>
<dbReference type="GeneID" id="125421252"/>
<evidence type="ECO:0000256" key="3">
    <source>
        <dbReference type="ARBA" id="ARBA00022821"/>
    </source>
</evidence>
<dbReference type="InterPro" id="IPR002182">
    <property type="entry name" value="NB-ARC"/>
</dbReference>
<dbReference type="InterPro" id="IPR058922">
    <property type="entry name" value="WHD_DRP"/>
</dbReference>
<keyword evidence="2" id="KW-0547">Nucleotide-binding</keyword>
<evidence type="ECO:0000256" key="1">
    <source>
        <dbReference type="ARBA" id="ARBA00022737"/>
    </source>
</evidence>
<dbReference type="InterPro" id="IPR027417">
    <property type="entry name" value="P-loop_NTPase"/>
</dbReference>
<dbReference type="InterPro" id="IPR036388">
    <property type="entry name" value="WH-like_DNA-bd_sf"/>
</dbReference>